<dbReference type="Proteomes" id="UP000310249">
    <property type="component" value="Unassembled WGS sequence"/>
</dbReference>
<name>A0A5S3WR80_9GAMM</name>
<organism evidence="1 2">
    <name type="scientific">Pseudoalteromonas rubra</name>
    <dbReference type="NCBI Taxonomy" id="43658"/>
    <lineage>
        <taxon>Bacteria</taxon>
        <taxon>Pseudomonadati</taxon>
        <taxon>Pseudomonadota</taxon>
        <taxon>Gammaproteobacteria</taxon>
        <taxon>Alteromonadales</taxon>
        <taxon>Pseudoalteromonadaceae</taxon>
        <taxon>Pseudoalteromonas</taxon>
    </lineage>
</organism>
<comment type="caution">
    <text evidence="1">The sequence shown here is derived from an EMBL/GenBank/DDBJ whole genome shotgun (WGS) entry which is preliminary data.</text>
</comment>
<protein>
    <submittedName>
        <fullName evidence="1">Uncharacterized protein</fullName>
    </submittedName>
</protein>
<sequence length="59" mass="6676">MVAGNVDFHMQKVGKVFEVLTLYIGVIGAYFKHNLNRGYVSTTCHGIHALYLYMKALNQ</sequence>
<gene>
    <name evidence="1" type="ORF">CWB99_04300</name>
</gene>
<reference evidence="2" key="2">
    <citation type="submission" date="2019-06" db="EMBL/GenBank/DDBJ databases">
        <title>Co-occurence of chitin degradation, pigmentation and bioactivity in marine Pseudoalteromonas.</title>
        <authorList>
            <person name="Sonnenschein E.C."/>
            <person name="Bech P.K."/>
        </authorList>
    </citation>
    <scope>NUCLEOTIDE SEQUENCE [LARGE SCALE GENOMIC DNA]</scope>
    <source>
        <strain evidence="2">S2676</strain>
    </source>
</reference>
<evidence type="ECO:0000313" key="1">
    <source>
        <dbReference type="EMBL" id="TMP31479.1"/>
    </source>
</evidence>
<dbReference type="AlphaFoldDB" id="A0A5S3WR80"/>
<proteinExistence type="predicted"/>
<accession>A0A5S3WR80</accession>
<evidence type="ECO:0000313" key="2">
    <source>
        <dbReference type="Proteomes" id="UP000310249"/>
    </source>
</evidence>
<dbReference type="EMBL" id="PNCI01000008">
    <property type="protein sequence ID" value="TMP31479.1"/>
    <property type="molecule type" value="Genomic_DNA"/>
</dbReference>
<reference evidence="1 2" key="1">
    <citation type="submission" date="2018-01" db="EMBL/GenBank/DDBJ databases">
        <authorList>
            <person name="Paulsen S."/>
            <person name="Gram L.K."/>
        </authorList>
    </citation>
    <scope>NUCLEOTIDE SEQUENCE [LARGE SCALE GENOMIC DNA]</scope>
    <source>
        <strain evidence="1 2">S2676</strain>
    </source>
</reference>